<comment type="caution">
    <text evidence="1">The sequence shown here is derived from an EMBL/GenBank/DDBJ whole genome shotgun (WGS) entry which is preliminary data.</text>
</comment>
<organism evidence="1 2">
    <name type="scientific">Gryllotalpicola reticulitermitis</name>
    <dbReference type="NCBI Taxonomy" id="1184153"/>
    <lineage>
        <taxon>Bacteria</taxon>
        <taxon>Bacillati</taxon>
        <taxon>Actinomycetota</taxon>
        <taxon>Actinomycetes</taxon>
        <taxon>Micrococcales</taxon>
        <taxon>Microbacteriaceae</taxon>
        <taxon>Gryllotalpicola</taxon>
    </lineage>
</organism>
<proteinExistence type="predicted"/>
<evidence type="ECO:0000313" key="2">
    <source>
        <dbReference type="Proteomes" id="UP001595900"/>
    </source>
</evidence>
<protein>
    <recommendedName>
        <fullName evidence="3">DUF222 domain-containing protein</fullName>
    </recommendedName>
</protein>
<evidence type="ECO:0000313" key="1">
    <source>
        <dbReference type="EMBL" id="MFC4245070.1"/>
    </source>
</evidence>
<dbReference type="EMBL" id="JBHSCN010000019">
    <property type="protein sequence ID" value="MFC4245070.1"/>
    <property type="molecule type" value="Genomic_DNA"/>
</dbReference>
<dbReference type="RefSeq" id="WP_390231756.1">
    <property type="nucleotide sequence ID" value="NZ_JBHSCN010000019.1"/>
</dbReference>
<keyword evidence="2" id="KW-1185">Reference proteome</keyword>
<evidence type="ECO:0008006" key="3">
    <source>
        <dbReference type="Google" id="ProtNLM"/>
    </source>
</evidence>
<sequence length="144" mass="16026">MSEREQHEAALIAAGISLDDLELVAQHRAADKRTELVAKIAQLRDAANWAADARPGEWIPGTAPGDRHEKTTQADIDGAQRVLGALQARYAVETAHIDLDRIRDYTRRAWARRLSEGDRETVQMTIDRARRWDAAGRHATAPAL</sequence>
<accession>A0ABV8Q9T5</accession>
<reference evidence="2" key="1">
    <citation type="journal article" date="2019" name="Int. J. Syst. Evol. Microbiol.">
        <title>The Global Catalogue of Microorganisms (GCM) 10K type strain sequencing project: providing services to taxonomists for standard genome sequencing and annotation.</title>
        <authorList>
            <consortium name="The Broad Institute Genomics Platform"/>
            <consortium name="The Broad Institute Genome Sequencing Center for Infectious Disease"/>
            <person name="Wu L."/>
            <person name="Ma J."/>
        </authorList>
    </citation>
    <scope>NUCLEOTIDE SEQUENCE [LARGE SCALE GENOMIC DNA]</scope>
    <source>
        <strain evidence="2">CGMCC 1.10363</strain>
    </source>
</reference>
<gene>
    <name evidence="1" type="ORF">ACFOYW_17010</name>
</gene>
<name>A0ABV8Q9T5_9MICO</name>
<dbReference type="Proteomes" id="UP001595900">
    <property type="component" value="Unassembled WGS sequence"/>
</dbReference>